<reference evidence="1 2" key="1">
    <citation type="journal article" date="2019" name="Sci. Rep.">
        <title>Orb-weaving spider Araneus ventricosus genome elucidates the spidroin gene catalogue.</title>
        <authorList>
            <person name="Kono N."/>
            <person name="Nakamura H."/>
            <person name="Ohtoshi R."/>
            <person name="Moran D.A.P."/>
            <person name="Shinohara A."/>
            <person name="Yoshida Y."/>
            <person name="Fujiwara M."/>
            <person name="Mori M."/>
            <person name="Tomita M."/>
            <person name="Arakawa K."/>
        </authorList>
    </citation>
    <scope>NUCLEOTIDE SEQUENCE [LARGE SCALE GENOMIC DNA]</scope>
</reference>
<accession>A0A4Y2NLP4</accession>
<dbReference type="AlphaFoldDB" id="A0A4Y2NLP4"/>
<evidence type="ECO:0000313" key="1">
    <source>
        <dbReference type="EMBL" id="GBN39599.1"/>
    </source>
</evidence>
<name>A0A4Y2NLP4_ARAVE</name>
<dbReference type="Proteomes" id="UP000499080">
    <property type="component" value="Unassembled WGS sequence"/>
</dbReference>
<gene>
    <name evidence="1" type="ORF">AVEN_70063_1</name>
</gene>
<dbReference type="EMBL" id="BGPR01009376">
    <property type="protein sequence ID" value="GBN39599.1"/>
    <property type="molecule type" value="Genomic_DNA"/>
</dbReference>
<sequence>MPAAVWPKPDLGGKLMVPENAVIFSISLLGEEIYRMYWMIPRDVTTSRTRLYKRRQLKAGMPLEFRLQRELKRRGHGGLVVRSRLWGWRVLGSKPLKIRRVLGLLHVESYAGGQTYSRWCGAEVWREGAILII</sequence>
<protein>
    <submittedName>
        <fullName evidence="1">Uncharacterized protein</fullName>
    </submittedName>
</protein>
<evidence type="ECO:0000313" key="2">
    <source>
        <dbReference type="Proteomes" id="UP000499080"/>
    </source>
</evidence>
<organism evidence="1 2">
    <name type="scientific">Araneus ventricosus</name>
    <name type="common">Orbweaver spider</name>
    <name type="synonym">Epeira ventricosa</name>
    <dbReference type="NCBI Taxonomy" id="182803"/>
    <lineage>
        <taxon>Eukaryota</taxon>
        <taxon>Metazoa</taxon>
        <taxon>Ecdysozoa</taxon>
        <taxon>Arthropoda</taxon>
        <taxon>Chelicerata</taxon>
        <taxon>Arachnida</taxon>
        <taxon>Araneae</taxon>
        <taxon>Araneomorphae</taxon>
        <taxon>Entelegynae</taxon>
        <taxon>Araneoidea</taxon>
        <taxon>Araneidae</taxon>
        <taxon>Araneus</taxon>
    </lineage>
</organism>
<keyword evidence="2" id="KW-1185">Reference proteome</keyword>
<proteinExistence type="predicted"/>
<comment type="caution">
    <text evidence="1">The sequence shown here is derived from an EMBL/GenBank/DDBJ whole genome shotgun (WGS) entry which is preliminary data.</text>
</comment>